<dbReference type="EMBL" id="FOES01000017">
    <property type="protein sequence ID" value="SEQ54588.1"/>
    <property type="molecule type" value="Genomic_DNA"/>
</dbReference>
<sequence>MSYCPRCGAKAHEDERYCVSCGAQLPEDIHDRFEEQSEPEGFNRWWFAPISVLIFTLILSIALHLYLEYQEDQAVDAYKEGVELALDGQFNNAKDKFNESLDYKSNYKAASNSLEFIDVAINVQKSLNEIDKLVDAESYQQAMNLTNDIESQLNHYNGEVVNHLLTNIVDKRNEIKVAQVRSQLDEDNGIDELKMQLWQIESIDNEEAEELEKQMKERIVNYSFNHANEELNENHFSSALAIVKDALRFVPDNEKLESLKTTIEKQQVAFETEQNKRIEQALNQYEIEQENNANDAVEVVSIDVTRDEEDDNQIIVSGELKSVATVPIYSLSVKYTLHNEDGEQILENETFLYPDTLYPEETGEFEYAHYDIEEDVEITVEQIKWYLEGQ</sequence>
<keyword evidence="4" id="KW-1185">Reference proteome</keyword>
<evidence type="ECO:0000256" key="1">
    <source>
        <dbReference type="SAM" id="Coils"/>
    </source>
</evidence>
<feature type="coiled-coil region" evidence="1">
    <location>
        <begin position="256"/>
        <end position="295"/>
    </location>
</feature>
<keyword evidence="2" id="KW-0472">Membrane</keyword>
<protein>
    <recommendedName>
        <fullName evidence="5">Zinc-ribbon domain-containing protein</fullName>
    </recommendedName>
</protein>
<dbReference type="STRING" id="571933.SAMN05216362_11710"/>
<organism evidence="3 4">
    <name type="scientific">Piscibacillus halophilus</name>
    <dbReference type="NCBI Taxonomy" id="571933"/>
    <lineage>
        <taxon>Bacteria</taxon>
        <taxon>Bacillati</taxon>
        <taxon>Bacillota</taxon>
        <taxon>Bacilli</taxon>
        <taxon>Bacillales</taxon>
        <taxon>Bacillaceae</taxon>
        <taxon>Piscibacillus</taxon>
    </lineage>
</organism>
<evidence type="ECO:0000313" key="4">
    <source>
        <dbReference type="Proteomes" id="UP000199427"/>
    </source>
</evidence>
<name>A0A1H9GX49_9BACI</name>
<accession>A0A1H9GX49</accession>
<evidence type="ECO:0000256" key="2">
    <source>
        <dbReference type="SAM" id="Phobius"/>
    </source>
</evidence>
<dbReference type="AlphaFoldDB" id="A0A1H9GX49"/>
<keyword evidence="2" id="KW-0812">Transmembrane</keyword>
<dbReference type="RefSeq" id="WP_091773671.1">
    <property type="nucleotide sequence ID" value="NZ_FOES01000017.1"/>
</dbReference>
<evidence type="ECO:0008006" key="5">
    <source>
        <dbReference type="Google" id="ProtNLM"/>
    </source>
</evidence>
<evidence type="ECO:0000313" key="3">
    <source>
        <dbReference type="EMBL" id="SEQ54588.1"/>
    </source>
</evidence>
<keyword evidence="1" id="KW-0175">Coiled coil</keyword>
<dbReference type="Proteomes" id="UP000199427">
    <property type="component" value="Unassembled WGS sequence"/>
</dbReference>
<keyword evidence="2" id="KW-1133">Transmembrane helix</keyword>
<gene>
    <name evidence="3" type="ORF">SAMN05216362_11710</name>
</gene>
<feature type="transmembrane region" description="Helical" evidence="2">
    <location>
        <begin position="45"/>
        <end position="67"/>
    </location>
</feature>
<proteinExistence type="predicted"/>
<reference evidence="3 4" key="1">
    <citation type="submission" date="2016-10" db="EMBL/GenBank/DDBJ databases">
        <authorList>
            <person name="de Groot N.N."/>
        </authorList>
    </citation>
    <scope>NUCLEOTIDE SEQUENCE [LARGE SCALE GENOMIC DNA]</scope>
    <source>
        <strain evidence="3 4">DSM 21633</strain>
    </source>
</reference>